<dbReference type="EMBL" id="KR029601">
    <property type="protein sequence ID" value="AKH48028.1"/>
    <property type="molecule type" value="Genomic_DNA"/>
</dbReference>
<evidence type="ECO:0000313" key="2">
    <source>
        <dbReference type="EMBL" id="AKH48028.1"/>
    </source>
</evidence>
<feature type="compositionally biased region" description="Polar residues" evidence="1">
    <location>
        <begin position="34"/>
        <end position="47"/>
    </location>
</feature>
<proteinExistence type="predicted"/>
<reference evidence="2" key="2">
    <citation type="submission" date="2015-03" db="EMBL/GenBank/DDBJ databases">
        <authorList>
            <person name="Chow C.-E.T."/>
            <person name="Winget D.M."/>
            <person name="White R.A.III."/>
            <person name="Hallam S.J."/>
            <person name="Suttle C.A."/>
        </authorList>
    </citation>
    <scope>NUCLEOTIDE SEQUENCE</scope>
    <source>
        <strain evidence="2">Oxic1_6</strain>
    </source>
</reference>
<protein>
    <submittedName>
        <fullName evidence="2">Uncharacterized protein</fullName>
    </submittedName>
</protein>
<organism evidence="2">
    <name type="scientific">uncultured marine virus</name>
    <dbReference type="NCBI Taxonomy" id="186617"/>
    <lineage>
        <taxon>Viruses</taxon>
        <taxon>environmental samples</taxon>
    </lineage>
</organism>
<feature type="region of interest" description="Disordered" evidence="1">
    <location>
        <begin position="1"/>
        <end position="54"/>
    </location>
</feature>
<evidence type="ECO:0000256" key="1">
    <source>
        <dbReference type="SAM" id="MobiDB-lite"/>
    </source>
</evidence>
<name>A0A0F7L8W7_9VIRU</name>
<accession>A0A0F7L8W7</accession>
<sequence length="88" mass="9141">MARLVSGVISGPSTAPTAHPSPEGGPRSPRRVQGPQTTATRTQQGKEPTTRGDSCRMSICVRWPSSSPLVCVSKPTRALSALQASTVA</sequence>
<reference evidence="2" key="1">
    <citation type="journal article" date="2015" name="Front. Microbiol.">
        <title>Combining genomic sequencing methods to explore viral diversity and reveal potential virus-host interactions.</title>
        <authorList>
            <person name="Chow C.E."/>
            <person name="Winget D.M."/>
            <person name="White R.A.III."/>
            <person name="Hallam S.J."/>
            <person name="Suttle C.A."/>
        </authorList>
    </citation>
    <scope>NUCLEOTIDE SEQUENCE</scope>
    <source>
        <strain evidence="2">Oxic1_6</strain>
    </source>
</reference>